<protein>
    <submittedName>
        <fullName evidence="8">Long-chain fatty acid transport protein</fullName>
    </submittedName>
</protein>
<evidence type="ECO:0000256" key="2">
    <source>
        <dbReference type="ARBA" id="ARBA00008163"/>
    </source>
</evidence>
<dbReference type="GO" id="GO:0009279">
    <property type="term" value="C:cell outer membrane"/>
    <property type="evidence" value="ECO:0007669"/>
    <property type="project" value="UniProtKB-SubCell"/>
</dbReference>
<accession>A0A5E6U9C0</accession>
<dbReference type="SUPFAM" id="SSF56935">
    <property type="entry name" value="Porins"/>
    <property type="match status" value="1"/>
</dbReference>
<keyword evidence="4" id="KW-0812">Transmembrane</keyword>
<evidence type="ECO:0000256" key="7">
    <source>
        <dbReference type="ARBA" id="ARBA00023237"/>
    </source>
</evidence>
<reference evidence="8 9" key="1">
    <citation type="submission" date="2019-09" db="EMBL/GenBank/DDBJ databases">
        <authorList>
            <person name="Chandra G."/>
            <person name="Truman W A."/>
        </authorList>
    </citation>
    <scope>NUCLEOTIDE SEQUENCE [LARGE SCALE GENOMIC DNA]</scope>
    <source>
        <strain evidence="8">PS662</strain>
    </source>
</reference>
<evidence type="ECO:0000256" key="3">
    <source>
        <dbReference type="ARBA" id="ARBA00022452"/>
    </source>
</evidence>
<evidence type="ECO:0000256" key="1">
    <source>
        <dbReference type="ARBA" id="ARBA00004571"/>
    </source>
</evidence>
<dbReference type="PANTHER" id="PTHR35093:SF8">
    <property type="entry name" value="OUTER MEMBRANE PROTEIN NMB0088-RELATED"/>
    <property type="match status" value="1"/>
</dbReference>
<dbReference type="Pfam" id="PF03349">
    <property type="entry name" value="Toluene_X"/>
    <property type="match status" value="1"/>
</dbReference>
<organism evidence="8 9">
    <name type="scientific">Pseudomonas fluorescens</name>
    <dbReference type="NCBI Taxonomy" id="294"/>
    <lineage>
        <taxon>Bacteria</taxon>
        <taxon>Pseudomonadati</taxon>
        <taxon>Pseudomonadota</taxon>
        <taxon>Gammaproteobacteria</taxon>
        <taxon>Pseudomonadales</taxon>
        <taxon>Pseudomonadaceae</taxon>
        <taxon>Pseudomonas</taxon>
    </lineage>
</organism>
<evidence type="ECO:0000313" key="8">
    <source>
        <dbReference type="EMBL" id="VVN01533.1"/>
    </source>
</evidence>
<comment type="subcellular location">
    <subcellularLocation>
        <location evidence="1">Cell outer membrane</location>
        <topology evidence="1">Multi-pass membrane protein</topology>
    </subcellularLocation>
</comment>
<dbReference type="Proteomes" id="UP000326953">
    <property type="component" value="Unassembled WGS sequence"/>
</dbReference>
<keyword evidence="7" id="KW-0998">Cell outer membrane</keyword>
<name>A0A5E6U9C0_PSEFL</name>
<dbReference type="GO" id="GO:0015483">
    <property type="term" value="F:long-chain fatty acid transporting porin activity"/>
    <property type="evidence" value="ECO:0007669"/>
    <property type="project" value="TreeGrafter"/>
</dbReference>
<dbReference type="AlphaFoldDB" id="A0A5E6U9C0"/>
<dbReference type="EMBL" id="CABVHK010000011">
    <property type="protein sequence ID" value="VVN01533.1"/>
    <property type="molecule type" value="Genomic_DNA"/>
</dbReference>
<sequence>MTVLRIRDAPIHAARLSSVLGTMAVASLLGTSGQTWAGGISLYEAGHEGSGLANAGAAVLATDPSVLMSNPAGISKLKGTQINANAQFIVGGISFSRDGDNTFDGGNGGNPLPYLPGSSFFISHEVNDKASIGFGMYGNFGLAVDYDDDWAGRYFTQESAIIGLSFQPTYAYKINEDLSIGFGPRLMYTYFRTEVAINNNVLGQFNTPDGQLRYKDADWGVGFNIGLLYDLDERTRLGLAYTSKIKLEFEDQAELKDITNPVLRLGLNRLDAQGLSLDMTVPQTVLASLSYQLDPQWTLLSSVGWQDWSEFGKIGVEVDSDALGNVSTTADRQYKDTWHLSLGAQNQINKQWRWSVGVGYDSSAVDDEDRTVDNPMGENWRLATGVNYALDANTDLHFAYTLVWLGDMPDQQTKNTGGSLSGEYSNAALHMLGGGGCLALLSQRLIEHEPAQ</sequence>
<evidence type="ECO:0000313" key="9">
    <source>
        <dbReference type="Proteomes" id="UP000326953"/>
    </source>
</evidence>
<dbReference type="Gene3D" id="2.40.160.60">
    <property type="entry name" value="Outer membrane protein transport protein (OMPP1/FadL/TodX)"/>
    <property type="match status" value="1"/>
</dbReference>
<dbReference type="PANTHER" id="PTHR35093">
    <property type="entry name" value="OUTER MEMBRANE PROTEIN NMB0088-RELATED"/>
    <property type="match status" value="1"/>
</dbReference>
<gene>
    <name evidence="8" type="primary">fadL_1</name>
    <name evidence="8" type="ORF">PS662_03370</name>
</gene>
<evidence type="ECO:0000256" key="6">
    <source>
        <dbReference type="ARBA" id="ARBA00023136"/>
    </source>
</evidence>
<keyword evidence="6" id="KW-0472">Membrane</keyword>
<dbReference type="InterPro" id="IPR005017">
    <property type="entry name" value="OMPP1/FadL/TodX"/>
</dbReference>
<evidence type="ECO:0000256" key="5">
    <source>
        <dbReference type="ARBA" id="ARBA00022729"/>
    </source>
</evidence>
<comment type="similarity">
    <text evidence="2">Belongs to the OmpP1/FadL family.</text>
</comment>
<evidence type="ECO:0000256" key="4">
    <source>
        <dbReference type="ARBA" id="ARBA00022692"/>
    </source>
</evidence>
<keyword evidence="3" id="KW-1134">Transmembrane beta strand</keyword>
<proteinExistence type="inferred from homology"/>
<keyword evidence="5" id="KW-0732">Signal</keyword>